<organism evidence="1 2">
    <name type="scientific">Vibrio gelatinilyticus</name>
    <dbReference type="NCBI Taxonomy" id="2893468"/>
    <lineage>
        <taxon>Bacteria</taxon>
        <taxon>Pseudomonadati</taxon>
        <taxon>Pseudomonadota</taxon>
        <taxon>Gammaproteobacteria</taxon>
        <taxon>Vibrionales</taxon>
        <taxon>Vibrionaceae</taxon>
        <taxon>Vibrio</taxon>
    </lineage>
</organism>
<accession>A0A9X1W8Y8</accession>
<comment type="caution">
    <text evidence="1">The sequence shown here is derived from an EMBL/GenBank/DDBJ whole genome shotgun (WGS) entry which is preliminary data.</text>
</comment>
<reference evidence="1" key="1">
    <citation type="submission" date="2021-11" db="EMBL/GenBank/DDBJ databases">
        <title>Vibrio ZSDE26 sp. nov. and Vibrio ZSDZ34 sp. nov., isolated from coastal seawater in Qingdao.</title>
        <authorList>
            <person name="Zhang P."/>
        </authorList>
    </citation>
    <scope>NUCLEOTIDE SEQUENCE</scope>
    <source>
        <strain evidence="1">ZSDZ34</strain>
    </source>
</reference>
<name>A0A9X1W8Y8_9VIBR</name>
<dbReference type="RefSeq" id="WP_244354917.1">
    <property type="nucleotide sequence ID" value="NZ_JAJNNZ010000002.1"/>
</dbReference>
<evidence type="ECO:0000313" key="2">
    <source>
        <dbReference type="Proteomes" id="UP001139488"/>
    </source>
</evidence>
<gene>
    <name evidence="1" type="ORF">LNL84_02355</name>
</gene>
<dbReference type="Proteomes" id="UP001139488">
    <property type="component" value="Unassembled WGS sequence"/>
</dbReference>
<protein>
    <submittedName>
        <fullName evidence="1">Uncharacterized protein</fullName>
    </submittedName>
</protein>
<dbReference type="EMBL" id="JAJNNZ010000002">
    <property type="protein sequence ID" value="MCJ2375666.1"/>
    <property type="molecule type" value="Genomic_DNA"/>
</dbReference>
<evidence type="ECO:0000313" key="1">
    <source>
        <dbReference type="EMBL" id="MCJ2375666.1"/>
    </source>
</evidence>
<dbReference type="AlphaFoldDB" id="A0A9X1W8Y8"/>
<proteinExistence type="predicted"/>
<sequence>MSFVEHQEKYPSRARANNASFKYYTSPLIVKHPIIDEEYLASLVKEARLLPGLDLVLLERLERPILKTQIQQTYQEIKLLLLELGYEEINGTYEYENNPVLLEHALILLASDEKSNYLSALGHALLRLRQVVHCLLKGDSDSAVELCFLLSGHLNNLLVARTDKQVLMAQRRCDVSSRSNKNRSEFSGWWQKEAQNLAKEHFATNPTDTKTRAAQLIRPELIKKSTSDTFEIPSIKEIAEKIKKNCGNPE</sequence>
<keyword evidence="2" id="KW-1185">Reference proteome</keyword>